<proteinExistence type="predicted"/>
<name>B2Z3S9_RHIR8</name>
<reference evidence="1" key="1">
    <citation type="journal article" date="2002" name="J. Bacteriol.">
        <title>Two opines control conjugal transfer of an Agrobacterium plasmid by regulating expression of separate copies of the quorum-sensing activator gene traR.</title>
        <authorList>
            <person name="Oger P."/>
            <person name="Farrand S.K."/>
        </authorList>
    </citation>
    <scope>NUCLEOTIDE SEQUENCE</scope>
    <source>
        <strain evidence="1">K84</strain>
        <plasmid evidence="1">pAtK84b</plasmid>
    </source>
</reference>
<keyword evidence="1" id="KW-0614">Plasmid</keyword>
<sequence length="48" mass="5442">MPRPLPLRTMAEVEDGRDIRLIGFAHLHTAHTGMMIAMTKLLQECKPN</sequence>
<evidence type="ECO:0000313" key="1">
    <source>
        <dbReference type="EMBL" id="ACD36003.1"/>
    </source>
</evidence>
<geneLocation type="plasmid" evidence="1">
    <name>pAtK84b</name>
</geneLocation>
<protein>
    <submittedName>
        <fullName evidence="1">Uncharacterized protein</fullName>
    </submittedName>
</protein>
<gene>
    <name evidence="1" type="primary">BC014</name>
</gene>
<dbReference type="EMBL" id="EU592039">
    <property type="protein sequence ID" value="ACD36003.1"/>
    <property type="molecule type" value="Genomic_DNA"/>
</dbReference>
<organism evidence="1">
    <name type="scientific">Rhizobium rhizogenes (strain K84 / ATCC BAA-868)</name>
    <name type="common">Agrobacterium radiobacter</name>
    <dbReference type="NCBI Taxonomy" id="311403"/>
    <lineage>
        <taxon>Bacteria</taxon>
        <taxon>Pseudomonadati</taxon>
        <taxon>Pseudomonadota</taxon>
        <taxon>Alphaproteobacteria</taxon>
        <taxon>Hyphomicrobiales</taxon>
        <taxon>Rhizobiaceae</taxon>
        <taxon>Rhizobium/Agrobacterium group</taxon>
        <taxon>Rhizobium</taxon>
    </lineage>
</organism>
<dbReference type="AlphaFoldDB" id="B2Z3S9"/>
<accession>B2Z3S9</accession>
<reference evidence="1" key="2">
    <citation type="submission" date="2008-03" db="EMBL/GenBank/DDBJ databases">
        <title>Agrocinopine A and B catabolic locus from Rhizobium rhizogenes strain K84.</title>
        <authorList>
            <person name="Farrand S.K."/>
        </authorList>
    </citation>
    <scope>NUCLEOTIDE SEQUENCE</scope>
    <source>
        <strain evidence="1">K84</strain>
        <plasmid evidence="1">pAtK84b</plasmid>
    </source>
</reference>